<reference evidence="11" key="1">
    <citation type="submission" date="2025-08" db="UniProtKB">
        <authorList>
            <consortium name="RefSeq"/>
        </authorList>
    </citation>
    <scope>IDENTIFICATION</scope>
    <source>
        <tissue evidence="11">Gonad</tissue>
    </source>
</reference>
<dbReference type="PANTHER" id="PTHR13612">
    <property type="entry name" value="ENHANCER OF MRNA-DECAPPING PROTEIN 3"/>
    <property type="match status" value="1"/>
</dbReference>
<evidence type="ECO:0000259" key="8">
    <source>
        <dbReference type="PROSITE" id="PS51385"/>
    </source>
</evidence>
<gene>
    <name evidence="11" type="primary">LOC109471881</name>
</gene>
<dbReference type="InterPro" id="IPR025762">
    <property type="entry name" value="DFDF"/>
</dbReference>
<feature type="domain" description="DFDF" evidence="9">
    <location>
        <begin position="245"/>
        <end position="281"/>
    </location>
</feature>
<dbReference type="SMART" id="SM01199">
    <property type="entry name" value="FDF"/>
    <property type="match status" value="1"/>
</dbReference>
<evidence type="ECO:0000256" key="7">
    <source>
        <dbReference type="SAM" id="MobiDB-lite"/>
    </source>
</evidence>
<evidence type="ECO:0000256" key="4">
    <source>
        <dbReference type="ARBA" id="ARBA00022490"/>
    </source>
</evidence>
<dbReference type="OrthoDB" id="10030313at2759"/>
<evidence type="ECO:0000256" key="1">
    <source>
        <dbReference type="ARBA" id="ARBA00004201"/>
    </source>
</evidence>
<dbReference type="SUPFAM" id="SSF64153">
    <property type="entry name" value="YjeF N-terminal domain-like"/>
    <property type="match status" value="1"/>
</dbReference>
<dbReference type="GO" id="GO:0003729">
    <property type="term" value="F:mRNA binding"/>
    <property type="evidence" value="ECO:0007669"/>
    <property type="project" value="InterPro"/>
</dbReference>
<dbReference type="GO" id="GO:0031087">
    <property type="term" value="P:deadenylation-independent decapping of nuclear-transcribed mRNA"/>
    <property type="evidence" value="ECO:0007669"/>
    <property type="project" value="InterPro"/>
</dbReference>
<dbReference type="Pfam" id="PF03853">
    <property type="entry name" value="YjeF_N"/>
    <property type="match status" value="1"/>
</dbReference>
<keyword evidence="10" id="KW-1185">Reference proteome</keyword>
<dbReference type="Gene3D" id="3.40.50.10260">
    <property type="entry name" value="YjeF N-terminal domain"/>
    <property type="match status" value="1"/>
</dbReference>
<dbReference type="PANTHER" id="PTHR13612:SF0">
    <property type="entry name" value="ENHANCER OF MRNA-DECAPPING PROTEIN 3"/>
    <property type="match status" value="1"/>
</dbReference>
<protein>
    <recommendedName>
        <fullName evidence="3">Enhancer of mRNA-decapping protein 3</fullName>
    </recommendedName>
    <alternativeName>
        <fullName evidence="6">YjeF domain-containing protein 1</fullName>
    </alternativeName>
</protein>
<dbReference type="InterPro" id="IPR034107">
    <property type="entry name" value="Lsm16_N"/>
</dbReference>
<evidence type="ECO:0000256" key="5">
    <source>
        <dbReference type="ARBA" id="ARBA00022884"/>
    </source>
</evidence>
<keyword evidence="5" id="KW-0694">RNA-binding</keyword>
<dbReference type="Gene3D" id="2.30.30.100">
    <property type="match status" value="1"/>
</dbReference>
<feature type="domain" description="YjeF N-terminal" evidence="8">
    <location>
        <begin position="331"/>
        <end position="535"/>
    </location>
</feature>
<keyword evidence="4" id="KW-0963">Cytoplasm</keyword>
<dbReference type="SMART" id="SM01271">
    <property type="entry name" value="LSM14"/>
    <property type="match status" value="1"/>
</dbReference>
<feature type="compositionally biased region" description="Basic and acidic residues" evidence="7">
    <location>
        <begin position="93"/>
        <end position="118"/>
    </location>
</feature>
<comment type="similarity">
    <text evidence="2">Belongs to the EDC3 family.</text>
</comment>
<dbReference type="InterPro" id="IPR025609">
    <property type="entry name" value="Lsm14-like_N"/>
</dbReference>
<sequence>MAEGYVGSVISVDCGSTLGVYQGRVIRVNKEEQTISLRDSFRNGLKCQVPEITLSAIDIKDLKILKSPENGKVVEIQKPKVSLVAATPKKKKEQTSGDFKKSEQIGDARKTPNGEYPRKQSYPGKGQNGEIAAKRGQNGHVGKPTNEDSKKNGNDSKKNSSESRKFLEQMGDVRISQVSPRDFGNRDQNGEVMNGGSREGTPTKMGRKRHNSFSGFGRRSQNTTPKKFENGRPRSKTKVENNNTFSPISPTVMNEEFDFEKNLALFDKAAIFEELDMLNGQVSETKKPQNYRHDENILGDQEAVVYRQILVPQQSSVEFNTDCGLVVPSISLELRRRLYGAAEKCGLSEEKQLEVIGMCSSQMALQLLGGSSRLNPRNTHQMPSVVVLCGPHRQGAQGISCARHLANKGVNVTVFMPNFMKMLDCLTLELQMFNMTEGIHTPMHTGLPTEHVDLIINTLDGQESAFLRDQAWYRSVVQWVGQNKAPVLAVDPPCNPPHYPIQPKWSLSPTLPLPLPEAAGTLYLCDMGIPSKVYAEVGIKYKSPFGHKCVIALHHINAS</sequence>
<dbReference type="Pfam" id="PF12701">
    <property type="entry name" value="LSM14"/>
    <property type="match status" value="1"/>
</dbReference>
<dbReference type="FunFam" id="3.40.50.10260:FF:000001">
    <property type="entry name" value="Enhancer of mRNA-decapping protein 3"/>
    <property type="match status" value="1"/>
</dbReference>
<proteinExistence type="inferred from homology"/>
<comment type="subcellular location">
    <subcellularLocation>
        <location evidence="1">Cytoplasm</location>
        <location evidence="1">P-body</location>
    </subcellularLocation>
</comment>
<organism evidence="10 11">
    <name type="scientific">Branchiostoma belcheri</name>
    <name type="common">Amphioxus</name>
    <dbReference type="NCBI Taxonomy" id="7741"/>
    <lineage>
        <taxon>Eukaryota</taxon>
        <taxon>Metazoa</taxon>
        <taxon>Chordata</taxon>
        <taxon>Cephalochordata</taxon>
        <taxon>Leptocardii</taxon>
        <taxon>Amphioxiformes</taxon>
        <taxon>Branchiostomatidae</taxon>
        <taxon>Branchiostoma</taxon>
    </lineage>
</organism>
<evidence type="ECO:0000256" key="2">
    <source>
        <dbReference type="ARBA" id="ARBA00006610"/>
    </source>
</evidence>
<dbReference type="PROSITE" id="PS51385">
    <property type="entry name" value="YJEF_N"/>
    <property type="match status" value="1"/>
</dbReference>
<evidence type="ECO:0000259" key="9">
    <source>
        <dbReference type="PROSITE" id="PS51512"/>
    </source>
</evidence>
<dbReference type="InterPro" id="IPR019050">
    <property type="entry name" value="FDF_dom"/>
</dbReference>
<dbReference type="InterPro" id="IPR036652">
    <property type="entry name" value="YjeF_N_dom_sf"/>
</dbReference>
<accession>A0A6P4YCI8</accession>
<name>A0A6P4YCI8_BRABE</name>
<dbReference type="Pfam" id="PF09532">
    <property type="entry name" value="FDF"/>
    <property type="match status" value="1"/>
</dbReference>
<dbReference type="GO" id="GO:0033962">
    <property type="term" value="P:P-body assembly"/>
    <property type="evidence" value="ECO:0007669"/>
    <property type="project" value="TreeGrafter"/>
</dbReference>
<dbReference type="KEGG" id="bbel:109471881"/>
<dbReference type="PROSITE" id="PS51512">
    <property type="entry name" value="DFDF"/>
    <property type="match status" value="1"/>
</dbReference>
<dbReference type="Proteomes" id="UP000515135">
    <property type="component" value="Unplaced"/>
</dbReference>
<dbReference type="CDD" id="cd01737">
    <property type="entry name" value="LSm16_N"/>
    <property type="match status" value="1"/>
</dbReference>
<dbReference type="FunFam" id="2.30.30.100:FF:000026">
    <property type="entry name" value="Enhancer of mRNA-decapping protein 3"/>
    <property type="match status" value="1"/>
</dbReference>
<dbReference type="GeneID" id="109471881"/>
<evidence type="ECO:0000256" key="6">
    <source>
        <dbReference type="ARBA" id="ARBA00032192"/>
    </source>
</evidence>
<dbReference type="InterPro" id="IPR004443">
    <property type="entry name" value="YjeF_N_dom"/>
</dbReference>
<evidence type="ECO:0000313" key="11">
    <source>
        <dbReference type="RefSeq" id="XP_019626865.1"/>
    </source>
</evidence>
<dbReference type="AlphaFoldDB" id="A0A6P4YCI8"/>
<evidence type="ECO:0000256" key="3">
    <source>
        <dbReference type="ARBA" id="ARBA00015797"/>
    </source>
</evidence>
<feature type="region of interest" description="Disordered" evidence="7">
    <location>
        <begin position="85"/>
        <end position="247"/>
    </location>
</feature>
<evidence type="ECO:0000313" key="10">
    <source>
        <dbReference type="Proteomes" id="UP000515135"/>
    </source>
</evidence>
<dbReference type="GO" id="GO:0000932">
    <property type="term" value="C:P-body"/>
    <property type="evidence" value="ECO:0007669"/>
    <property type="project" value="UniProtKB-SubCell"/>
</dbReference>
<feature type="compositionally biased region" description="Basic and acidic residues" evidence="7">
    <location>
        <begin position="145"/>
        <end position="167"/>
    </location>
</feature>
<dbReference type="RefSeq" id="XP_019626865.1">
    <property type="nucleotide sequence ID" value="XM_019771306.1"/>
</dbReference>